<dbReference type="EMBL" id="BDQK01000013">
    <property type="protein sequence ID" value="GBF81387.1"/>
    <property type="molecule type" value="Genomic_DNA"/>
</dbReference>
<proteinExistence type="predicted"/>
<accession>A0A401IJC4</accession>
<name>A0A401IJC4_APHSA</name>
<keyword evidence="2" id="KW-1185">Reference proteome</keyword>
<dbReference type="Proteomes" id="UP000287247">
    <property type="component" value="Unassembled WGS sequence"/>
</dbReference>
<dbReference type="RefSeq" id="WP_227873534.1">
    <property type="nucleotide sequence ID" value="NZ_BDQK01000013.1"/>
</dbReference>
<dbReference type="AlphaFoldDB" id="A0A401IJC4"/>
<reference evidence="2" key="1">
    <citation type="submission" date="2017-05" db="EMBL/GenBank/DDBJ databases">
        <title>Physiological properties and genetic analysis related to exopolysaccharide production of fresh-water unicellular cyanobacterium Aphanothece sacrum, Suizenji Nori, that has been cultured as a food source in Japan.</title>
        <authorList>
            <person name="Kanesaki Y."/>
            <person name="Yoshikawa S."/>
            <person name="Ohki K."/>
        </authorList>
    </citation>
    <scope>NUCLEOTIDE SEQUENCE [LARGE SCALE GENOMIC DNA]</scope>
    <source>
        <strain evidence="2">FPU1</strain>
    </source>
</reference>
<organism evidence="1 2">
    <name type="scientific">Aphanothece sacrum FPU1</name>
    <dbReference type="NCBI Taxonomy" id="1920663"/>
    <lineage>
        <taxon>Bacteria</taxon>
        <taxon>Bacillati</taxon>
        <taxon>Cyanobacteriota</taxon>
        <taxon>Cyanophyceae</taxon>
        <taxon>Oscillatoriophycideae</taxon>
        <taxon>Chroococcales</taxon>
        <taxon>Aphanothecaceae</taxon>
        <taxon>Aphanothece</taxon>
    </lineage>
</organism>
<gene>
    <name evidence="1" type="ORF">AsFPU1_2800</name>
</gene>
<evidence type="ECO:0000313" key="1">
    <source>
        <dbReference type="EMBL" id="GBF81387.1"/>
    </source>
</evidence>
<evidence type="ECO:0000313" key="2">
    <source>
        <dbReference type="Proteomes" id="UP000287247"/>
    </source>
</evidence>
<protein>
    <submittedName>
        <fullName evidence="1">Addiction module antitoxin</fullName>
    </submittedName>
</protein>
<comment type="caution">
    <text evidence="1">The sequence shown here is derived from an EMBL/GenBank/DDBJ whole genome shotgun (WGS) entry which is preliminary data.</text>
</comment>
<sequence>MTSVQISASDSYQDYLITSLKVPEEAAGYLDAILEEENPEPNLLLSALEDVAIALGEVKLSSEKSKLHQQKLKDFLHKQEIEVVYELSSWLKVLGLKLTVKVSED</sequence>